<feature type="binding site" evidence="3">
    <location>
        <position position="95"/>
    </location>
    <ligand>
        <name>NAD(+)</name>
        <dbReference type="ChEBI" id="CHEBI:57540"/>
    </ligand>
</feature>
<dbReference type="Proteomes" id="UP000319894">
    <property type="component" value="Unassembled WGS sequence"/>
</dbReference>
<name>A0A554MVL3_9EURY</name>
<dbReference type="InterPro" id="IPR008927">
    <property type="entry name" value="6-PGluconate_DH-like_C_sf"/>
</dbReference>
<feature type="binding site" evidence="3">
    <location>
        <position position="117"/>
    </location>
    <ligand>
        <name>NAD(+)</name>
        <dbReference type="ChEBI" id="CHEBI:57540"/>
    </ligand>
</feature>
<dbReference type="SUPFAM" id="SSF51735">
    <property type="entry name" value="NAD(P)-binding Rossmann-fold domains"/>
    <property type="match status" value="1"/>
</dbReference>
<dbReference type="GO" id="GO:0008691">
    <property type="term" value="F:3-hydroxybutyryl-CoA dehydrogenase activity"/>
    <property type="evidence" value="ECO:0007669"/>
    <property type="project" value="UniProtKB-EC"/>
</dbReference>
<protein>
    <submittedName>
        <fullName evidence="6">3-hydroxybutyryl-CoA dehydrogenase</fullName>
        <ecNumber evidence="6">1.1.1.157</ecNumber>
    </submittedName>
</protein>
<feature type="site" description="Important for catalytic activity" evidence="2">
    <location>
        <position position="138"/>
    </location>
</feature>
<dbReference type="FunFam" id="3.40.50.720:FF:000009">
    <property type="entry name" value="Fatty oxidation complex, alpha subunit"/>
    <property type="match status" value="1"/>
</dbReference>
<dbReference type="InterPro" id="IPR006176">
    <property type="entry name" value="3-OHacyl-CoA_DH_NAD-bd"/>
</dbReference>
<dbReference type="InterPro" id="IPR036291">
    <property type="entry name" value="NAD(P)-bd_dom_sf"/>
</dbReference>
<evidence type="ECO:0000256" key="1">
    <source>
        <dbReference type="ARBA" id="ARBA00023002"/>
    </source>
</evidence>
<proteinExistence type="predicted"/>
<evidence type="ECO:0000256" key="3">
    <source>
        <dbReference type="PIRSR" id="PIRSR000105-2"/>
    </source>
</evidence>
<dbReference type="AlphaFoldDB" id="A0A554MVL3"/>
<dbReference type="Gene3D" id="1.10.1040.10">
    <property type="entry name" value="N-(1-d-carboxylethyl)-l-norvaline Dehydrogenase, domain 2"/>
    <property type="match status" value="1"/>
</dbReference>
<dbReference type="RefSeq" id="WP_144263315.1">
    <property type="nucleotide sequence ID" value="NZ_QMDX01000017.1"/>
</dbReference>
<dbReference type="InterPro" id="IPR006108">
    <property type="entry name" value="3HC_DH_C"/>
</dbReference>
<keyword evidence="7" id="KW-1185">Reference proteome</keyword>
<dbReference type="PANTHER" id="PTHR48075:SF5">
    <property type="entry name" value="3-HYDROXYBUTYRYL-COA DEHYDROGENASE"/>
    <property type="match status" value="1"/>
</dbReference>
<evidence type="ECO:0000313" key="7">
    <source>
        <dbReference type="Proteomes" id="UP000319894"/>
    </source>
</evidence>
<dbReference type="GO" id="GO:0070403">
    <property type="term" value="F:NAD+ binding"/>
    <property type="evidence" value="ECO:0007669"/>
    <property type="project" value="InterPro"/>
</dbReference>
<gene>
    <name evidence="6" type="ORF">DP107_16960</name>
</gene>
<feature type="binding site" evidence="3">
    <location>
        <position position="271"/>
    </location>
    <ligand>
        <name>NAD(+)</name>
        <dbReference type="ChEBI" id="CHEBI:57540"/>
    </ligand>
</feature>
<feature type="binding site" evidence="3">
    <location>
        <position position="90"/>
    </location>
    <ligand>
        <name>NAD(+)</name>
        <dbReference type="ChEBI" id="CHEBI:57540"/>
    </ligand>
</feature>
<evidence type="ECO:0000313" key="6">
    <source>
        <dbReference type="EMBL" id="TSD09141.1"/>
    </source>
</evidence>
<organism evidence="6 7">
    <name type="scientific">Haloglomus irregulare</name>
    <dbReference type="NCBI Taxonomy" id="2234134"/>
    <lineage>
        <taxon>Archaea</taxon>
        <taxon>Methanobacteriati</taxon>
        <taxon>Methanobacteriota</taxon>
        <taxon>Stenosarchaea group</taxon>
        <taxon>Halobacteria</taxon>
        <taxon>Halobacteriales</taxon>
        <taxon>Natronomonadaceae</taxon>
        <taxon>Haloglomus</taxon>
    </lineage>
</organism>
<dbReference type="EC" id="1.1.1.157" evidence="6"/>
<dbReference type="GO" id="GO:0006631">
    <property type="term" value="P:fatty acid metabolic process"/>
    <property type="evidence" value="ECO:0007669"/>
    <property type="project" value="InterPro"/>
</dbReference>
<comment type="caution">
    <text evidence="6">The sequence shown here is derived from an EMBL/GenBank/DDBJ whole genome shotgun (WGS) entry which is preliminary data.</text>
</comment>
<dbReference type="PANTHER" id="PTHR48075">
    <property type="entry name" value="3-HYDROXYACYL-COA DEHYDROGENASE FAMILY PROTEIN"/>
    <property type="match status" value="1"/>
</dbReference>
<feature type="binding site" evidence="3">
    <location>
        <position position="30"/>
    </location>
    <ligand>
        <name>NAD(+)</name>
        <dbReference type="ChEBI" id="CHEBI:57540"/>
    </ligand>
</feature>
<dbReference type="Gene3D" id="3.40.50.720">
    <property type="entry name" value="NAD(P)-binding Rossmann-like Domain"/>
    <property type="match status" value="1"/>
</dbReference>
<feature type="binding site" evidence="3">
    <location>
        <position position="141"/>
    </location>
    <ligand>
        <name>NAD(+)</name>
        <dbReference type="ChEBI" id="CHEBI:57540"/>
    </ligand>
</feature>
<dbReference type="InterPro" id="IPR013328">
    <property type="entry name" value="6PGD_dom2"/>
</dbReference>
<keyword evidence="3" id="KW-0520">NAD</keyword>
<accession>A0A554MVL3</accession>
<evidence type="ECO:0000259" key="5">
    <source>
        <dbReference type="Pfam" id="PF02737"/>
    </source>
</evidence>
<evidence type="ECO:0000259" key="4">
    <source>
        <dbReference type="Pfam" id="PF00725"/>
    </source>
</evidence>
<dbReference type="PIRSF" id="PIRSF000105">
    <property type="entry name" value="HCDH"/>
    <property type="match status" value="1"/>
</dbReference>
<feature type="binding site" evidence="3">
    <location>
        <begin position="7"/>
        <end position="12"/>
    </location>
    <ligand>
        <name>NAD(+)</name>
        <dbReference type="ChEBI" id="CHEBI:57540"/>
    </ligand>
</feature>
<dbReference type="EMBL" id="QMDX01000017">
    <property type="protein sequence ID" value="TSD09141.1"/>
    <property type="molecule type" value="Genomic_DNA"/>
</dbReference>
<dbReference type="InParanoid" id="A0A554MVL3"/>
<feature type="domain" description="3-hydroxyacyl-CoA dehydrogenase C-terminal" evidence="4">
    <location>
        <begin position="184"/>
        <end position="279"/>
    </location>
</feature>
<keyword evidence="1 6" id="KW-0560">Oxidoreductase</keyword>
<reference evidence="6 7" key="1">
    <citation type="submission" date="2018-06" db="EMBL/GenBank/DDBJ databases">
        <title>Natronomonas sp. F16-60 a new haloarchaeon isolated from a solar saltern of Isla Cristina, Huelva, Spain.</title>
        <authorList>
            <person name="Duran-Viseras A."/>
            <person name="Sanchez-Porro C."/>
            <person name="Ventosa A."/>
        </authorList>
    </citation>
    <scope>NUCLEOTIDE SEQUENCE [LARGE SCALE GENOMIC DNA]</scope>
    <source>
        <strain evidence="6 7">F16-60</strain>
    </source>
</reference>
<dbReference type="SUPFAM" id="SSF48179">
    <property type="entry name" value="6-phosphogluconate dehydrogenase C-terminal domain-like"/>
    <property type="match status" value="1"/>
</dbReference>
<dbReference type="Pfam" id="PF00725">
    <property type="entry name" value="3HCDH"/>
    <property type="match status" value="1"/>
</dbReference>
<evidence type="ECO:0000256" key="2">
    <source>
        <dbReference type="PIRSR" id="PIRSR000105-1"/>
    </source>
</evidence>
<sequence>MNIGVLGAGTMGHGIAQVNASAGHNVTLRDIDPDIVEQGIQAIEENLEGAVERNKATEEEIGATLDRIQGATDLDAAVSDADLIIEAVPEDMGLKKSIFRDIEAAAPAEAVIGTNTSSLSVTELAGELEHAGRVVGLHFFNPTHILPLVEVIVAEQTSAETEAFAHDYVDELGKTATTIQDFPGFASSRLSAMFSREAVVMVQQGVASVEDIDRTFRIGFNMPMGPIELIDHTGVDVNVGVLEYLTEELGERFRPPQLLRRKYRAGKLGQKTGEGFYVWEDGEIVGISGDGR</sequence>
<dbReference type="Pfam" id="PF02737">
    <property type="entry name" value="3HCDH_N"/>
    <property type="match status" value="1"/>
</dbReference>
<dbReference type="InterPro" id="IPR022694">
    <property type="entry name" value="3-OHacyl-CoA_DH"/>
</dbReference>
<feature type="domain" description="3-hydroxyacyl-CoA dehydrogenase NAD binding" evidence="5">
    <location>
        <begin position="2"/>
        <end position="181"/>
    </location>
</feature>
<dbReference type="OrthoDB" id="51300at2157"/>